<evidence type="ECO:0000313" key="2">
    <source>
        <dbReference type="Proteomes" id="UP000255082"/>
    </source>
</evidence>
<dbReference type="Pfam" id="PF13738">
    <property type="entry name" value="Pyr_redox_3"/>
    <property type="match status" value="1"/>
</dbReference>
<proteinExistence type="predicted"/>
<accession>A0A378WK56</accession>
<protein>
    <submittedName>
        <fullName evidence="1">4-hydroxyacetophenone monooxygenase</fullName>
        <ecNumber evidence="1">1.14.13.84</ecNumber>
    </submittedName>
</protein>
<dbReference type="EMBL" id="UGRU01000001">
    <property type="protein sequence ID" value="SUA40713.1"/>
    <property type="molecule type" value="Genomic_DNA"/>
</dbReference>
<dbReference type="OrthoDB" id="5168853at2"/>
<dbReference type="Gene3D" id="3.50.50.60">
    <property type="entry name" value="FAD/NAD(P)-binding domain"/>
    <property type="match status" value="2"/>
</dbReference>
<keyword evidence="1" id="KW-0503">Monooxygenase</keyword>
<keyword evidence="1" id="KW-0560">Oxidoreductase</keyword>
<dbReference type="EC" id="1.14.13.84" evidence="1"/>
<evidence type="ECO:0000313" key="1">
    <source>
        <dbReference type="EMBL" id="SUA40713.1"/>
    </source>
</evidence>
<dbReference type="InterPro" id="IPR051209">
    <property type="entry name" value="FAD-bind_Monooxygenase_sf"/>
</dbReference>
<dbReference type="InterPro" id="IPR036188">
    <property type="entry name" value="FAD/NAD-bd_sf"/>
</dbReference>
<dbReference type="Proteomes" id="UP000255082">
    <property type="component" value="Unassembled WGS sequence"/>
</dbReference>
<organism evidence="1 2">
    <name type="scientific">Nocardia africana</name>
    <dbReference type="NCBI Taxonomy" id="134964"/>
    <lineage>
        <taxon>Bacteria</taxon>
        <taxon>Bacillati</taxon>
        <taxon>Actinomycetota</taxon>
        <taxon>Actinomycetes</taxon>
        <taxon>Mycobacteriales</taxon>
        <taxon>Nocardiaceae</taxon>
        <taxon>Nocardia</taxon>
    </lineage>
</organism>
<sequence>MTPQTLIRKRNILLGNAIRRTPRGKVTDNDEPPTRRITASGIVSCTLHAAPPGTRSGPAVRHGGFMSCGGGSAPTAERAVYARGCGMRVQKVKVAIVGAAFSGLGMAARLKRAGIDSFVLLEKESDLGGVWRDNHYPGCSCDVPSHLYSFSFAPYRNPAVRYPEQRDILGYLHDVAEREKLVPHLRLSAEVTRATYQAGRWTVATSSGDRYEADYLVWAVGQLHRPYLPDIEGRNTFRGTAFHTARWGHSHDLRGRRVAVVGTGSSATQLVPEIARTAAHVTVYQRTPHWVLPRPAKRFRAATRWALTALPILHHVYRAALYRGADSVLAPVMTRGWSARPAEALARAYLRLRVRDRQLRAAVTPAYPLGGKRIVLSNRWFQALGRDNVELVAAPIRRVTPAGIEAADGHRDADIIVWATGFRATEFLVPAAVTGRDGADLHTVWASGAYAYLGLAVPRFPNMFLIAGPGSFLASGSNPGMHECQADYILRAIELGEQPGMHGVEVDPHVMATYQKRLEAALARTVWTDVPSWYRTPAGRVVNPWPGTARQFARLTRQDPAAAFNAVPRTPRTMRAGQSVRLGHHRSRVNI</sequence>
<gene>
    <name evidence="1" type="primary">hapE_1</name>
    <name evidence="1" type="ORF">NCTC13184_00034</name>
</gene>
<reference evidence="1 2" key="1">
    <citation type="submission" date="2018-06" db="EMBL/GenBank/DDBJ databases">
        <authorList>
            <consortium name="Pathogen Informatics"/>
            <person name="Doyle S."/>
        </authorList>
    </citation>
    <scope>NUCLEOTIDE SEQUENCE [LARGE SCALE GENOMIC DNA]</scope>
    <source>
        <strain evidence="1 2">NCTC13184</strain>
    </source>
</reference>
<dbReference type="PANTHER" id="PTHR42877">
    <property type="entry name" value="L-ORNITHINE N(5)-MONOOXYGENASE-RELATED"/>
    <property type="match status" value="1"/>
</dbReference>
<dbReference type="AlphaFoldDB" id="A0A378WK56"/>
<dbReference type="SUPFAM" id="SSF51905">
    <property type="entry name" value="FAD/NAD(P)-binding domain"/>
    <property type="match status" value="2"/>
</dbReference>
<name>A0A378WK56_9NOCA</name>
<dbReference type="PANTHER" id="PTHR42877:SF4">
    <property type="entry name" value="FAD_NAD(P)-BINDING DOMAIN-CONTAINING PROTEIN-RELATED"/>
    <property type="match status" value="1"/>
</dbReference>
<dbReference type="GO" id="GO:0033767">
    <property type="term" value="F:4-hydroxyacetophenone monooxygenase activity"/>
    <property type="evidence" value="ECO:0007669"/>
    <property type="project" value="UniProtKB-EC"/>
</dbReference>